<accession>A0ABR2ZJM2</accession>
<name>A0ABR2ZJM2_9AGAR</name>
<dbReference type="PANTHER" id="PTHR42877">
    <property type="entry name" value="L-ORNITHINE N(5)-MONOOXYGENASE-RELATED"/>
    <property type="match status" value="1"/>
</dbReference>
<proteinExistence type="inferred from homology"/>
<reference evidence="3 4" key="1">
    <citation type="submission" date="2024-05" db="EMBL/GenBank/DDBJ databases">
        <title>A draft genome resource for the thread blight pathogen Marasmius tenuissimus strain MS-2.</title>
        <authorList>
            <person name="Yulfo-Soto G.E."/>
            <person name="Baruah I.K."/>
            <person name="Amoako-Attah I."/>
            <person name="Bukari Y."/>
            <person name="Meinhardt L.W."/>
            <person name="Bailey B.A."/>
            <person name="Cohen S.P."/>
        </authorList>
    </citation>
    <scope>NUCLEOTIDE SEQUENCE [LARGE SCALE GENOMIC DNA]</scope>
    <source>
        <strain evidence="3 4">MS-2</strain>
    </source>
</reference>
<dbReference type="InterPro" id="IPR036188">
    <property type="entry name" value="FAD/NAD-bd_sf"/>
</dbReference>
<evidence type="ECO:0000313" key="3">
    <source>
        <dbReference type="EMBL" id="KAL0061525.1"/>
    </source>
</evidence>
<comment type="caution">
    <text evidence="3">The sequence shown here is derived from an EMBL/GenBank/DDBJ whole genome shotgun (WGS) entry which is preliminary data.</text>
</comment>
<protein>
    <recommendedName>
        <fullName evidence="5">Flavin-containing monooxygenase</fullName>
    </recommendedName>
</protein>
<feature type="region of interest" description="Disordered" evidence="2">
    <location>
        <begin position="1"/>
        <end position="26"/>
    </location>
</feature>
<dbReference type="PANTHER" id="PTHR42877:SF7">
    <property type="entry name" value="FLAVIN-BINDING MONOOXYGENASE-RELATED"/>
    <property type="match status" value="1"/>
</dbReference>
<evidence type="ECO:0000256" key="1">
    <source>
        <dbReference type="ARBA" id="ARBA00010139"/>
    </source>
</evidence>
<evidence type="ECO:0000256" key="2">
    <source>
        <dbReference type="SAM" id="MobiDB-lite"/>
    </source>
</evidence>
<evidence type="ECO:0000313" key="4">
    <source>
        <dbReference type="Proteomes" id="UP001437256"/>
    </source>
</evidence>
<dbReference type="Pfam" id="PF13450">
    <property type="entry name" value="NAD_binding_8"/>
    <property type="match status" value="1"/>
</dbReference>
<dbReference type="SUPFAM" id="SSF51905">
    <property type="entry name" value="FAD/NAD(P)-binding domain"/>
    <property type="match status" value="1"/>
</dbReference>
<feature type="compositionally biased region" description="Polar residues" evidence="2">
    <location>
        <begin position="1"/>
        <end position="12"/>
    </location>
</feature>
<evidence type="ECO:0008006" key="5">
    <source>
        <dbReference type="Google" id="ProtNLM"/>
    </source>
</evidence>
<dbReference type="InterPro" id="IPR051209">
    <property type="entry name" value="FAD-bind_Monooxygenase_sf"/>
</dbReference>
<sequence>MPALYSSLSSLFKKTPQKSPEKEKARPLNVRDSMAIYMDDHRAEDGMPVNDGHEDTFKDTTAVPTFPLGDFCIDEPRPMKVVVIGAGYSGIIAGIRLLQRVRNLELVIYEANAGVGGTWFTSKYPGLACDIPSHCYQLTFAENPNWSSFYSPGPEILAYIESVVEKYKLMPYIRLRHKLTSARWNDDEGKWQLIIQRPTENGESEEFEDKADVLFTALGGLSRWKWPDIEGLHDFRGKVIHSANWNTGEGSCDPHLGWEDSVKSWGDKRVGVIGVGSSAIQIVPALQPKVKHVVNYVRGKTWVAATFVKGHMDKLSGDPTIDNYKYTEADKERFRDPEYYRAYRLELENELNAAHPATLRGNPLQHEAREQFKKVMIQRLAPRPWIAESPILVVPNFSVACRRLTPGPGYLESLCEDNVEFVREEIKRVTPTGIENVDGTHRELDVIVCATGYDTSYTYDFPFVGKNGVNLKDKWTPHPRTYLSIAVDGFPNWFQANGPNSALGAGALLVCFEREVDYAVEAILKLQRERLKSIEVKKEAVDEFDAYLESFFPTSVFGEKCRAWYKMGKEEGRVVAMWPGSTLHFLRTLEHPRWEDYNYKLLDDRPANRFYWLGEGQAEADKAKKDRAWYLDPENVDIPPGESKPG</sequence>
<gene>
    <name evidence="3" type="ORF">AAF712_011668</name>
</gene>
<comment type="similarity">
    <text evidence="1">Belongs to the FAD-binding monooxygenase family.</text>
</comment>
<dbReference type="Gene3D" id="3.50.50.60">
    <property type="entry name" value="FAD/NAD(P)-binding domain"/>
    <property type="match status" value="2"/>
</dbReference>
<keyword evidence="4" id="KW-1185">Reference proteome</keyword>
<organism evidence="3 4">
    <name type="scientific">Marasmius tenuissimus</name>
    <dbReference type="NCBI Taxonomy" id="585030"/>
    <lineage>
        <taxon>Eukaryota</taxon>
        <taxon>Fungi</taxon>
        <taxon>Dikarya</taxon>
        <taxon>Basidiomycota</taxon>
        <taxon>Agaricomycotina</taxon>
        <taxon>Agaricomycetes</taxon>
        <taxon>Agaricomycetidae</taxon>
        <taxon>Agaricales</taxon>
        <taxon>Marasmiineae</taxon>
        <taxon>Marasmiaceae</taxon>
        <taxon>Marasmius</taxon>
    </lineage>
</organism>
<dbReference type="Proteomes" id="UP001437256">
    <property type="component" value="Unassembled WGS sequence"/>
</dbReference>
<dbReference type="EMBL" id="JBBXMP010000133">
    <property type="protein sequence ID" value="KAL0061525.1"/>
    <property type="molecule type" value="Genomic_DNA"/>
</dbReference>